<comment type="caution">
    <text evidence="1">The sequence shown here is derived from an EMBL/GenBank/DDBJ whole genome shotgun (WGS) entry which is preliminary data.</text>
</comment>
<dbReference type="Proteomes" id="UP000324222">
    <property type="component" value="Unassembled WGS sequence"/>
</dbReference>
<name>A0A5B7GNC2_PORTR</name>
<accession>A0A5B7GNC2</accession>
<proteinExistence type="predicted"/>
<keyword evidence="2" id="KW-1185">Reference proteome</keyword>
<dbReference type="EMBL" id="VSRR010015317">
    <property type="protein sequence ID" value="MPC58044.1"/>
    <property type="molecule type" value="Genomic_DNA"/>
</dbReference>
<organism evidence="1 2">
    <name type="scientific">Portunus trituberculatus</name>
    <name type="common">Swimming crab</name>
    <name type="synonym">Neptunus trituberculatus</name>
    <dbReference type="NCBI Taxonomy" id="210409"/>
    <lineage>
        <taxon>Eukaryota</taxon>
        <taxon>Metazoa</taxon>
        <taxon>Ecdysozoa</taxon>
        <taxon>Arthropoda</taxon>
        <taxon>Crustacea</taxon>
        <taxon>Multicrustacea</taxon>
        <taxon>Malacostraca</taxon>
        <taxon>Eumalacostraca</taxon>
        <taxon>Eucarida</taxon>
        <taxon>Decapoda</taxon>
        <taxon>Pleocyemata</taxon>
        <taxon>Brachyura</taxon>
        <taxon>Eubrachyura</taxon>
        <taxon>Portunoidea</taxon>
        <taxon>Portunidae</taxon>
        <taxon>Portuninae</taxon>
        <taxon>Portunus</taxon>
    </lineage>
</organism>
<dbReference type="AlphaFoldDB" id="A0A5B7GNC2"/>
<evidence type="ECO:0000313" key="1">
    <source>
        <dbReference type="EMBL" id="MPC58044.1"/>
    </source>
</evidence>
<gene>
    <name evidence="1" type="ORF">E2C01_052037</name>
</gene>
<sequence length="92" mass="10294">MMKARGEEMPQQRIIQLGNVLKATSSQDAGNYCFLWLACVNYNATFDSAEGEAVLINNVNEDLCTSRDFNSFPSRRRNIDPIGQTQMISAES</sequence>
<reference evidence="1 2" key="1">
    <citation type="submission" date="2019-05" db="EMBL/GenBank/DDBJ databases">
        <title>Another draft genome of Portunus trituberculatus and its Hox gene families provides insights of decapod evolution.</title>
        <authorList>
            <person name="Jeong J.-H."/>
            <person name="Song I."/>
            <person name="Kim S."/>
            <person name="Choi T."/>
            <person name="Kim D."/>
            <person name="Ryu S."/>
            <person name="Kim W."/>
        </authorList>
    </citation>
    <scope>NUCLEOTIDE SEQUENCE [LARGE SCALE GENOMIC DNA]</scope>
    <source>
        <tissue evidence="1">Muscle</tissue>
    </source>
</reference>
<protein>
    <submittedName>
        <fullName evidence="1">Uncharacterized protein</fullName>
    </submittedName>
</protein>
<evidence type="ECO:0000313" key="2">
    <source>
        <dbReference type="Proteomes" id="UP000324222"/>
    </source>
</evidence>